<dbReference type="Proteomes" id="UP001164250">
    <property type="component" value="Chromosome 10"/>
</dbReference>
<proteinExistence type="predicted"/>
<dbReference type="EMBL" id="CM047906">
    <property type="protein sequence ID" value="KAJ0086554.1"/>
    <property type="molecule type" value="Genomic_DNA"/>
</dbReference>
<sequence length="46" mass="5022">MALVSLRCSGGGAMCSVSVAGIDLHCVQSSMQLRRWNLKDKSKRKL</sequence>
<name>A0ACC1AIR2_9ROSI</name>
<comment type="caution">
    <text evidence="1">The sequence shown here is derived from an EMBL/GenBank/DDBJ whole genome shotgun (WGS) entry which is preliminary data.</text>
</comment>
<evidence type="ECO:0000313" key="2">
    <source>
        <dbReference type="Proteomes" id="UP001164250"/>
    </source>
</evidence>
<keyword evidence="2" id="KW-1185">Reference proteome</keyword>
<organism evidence="1 2">
    <name type="scientific">Pistacia atlantica</name>
    <dbReference type="NCBI Taxonomy" id="434234"/>
    <lineage>
        <taxon>Eukaryota</taxon>
        <taxon>Viridiplantae</taxon>
        <taxon>Streptophyta</taxon>
        <taxon>Embryophyta</taxon>
        <taxon>Tracheophyta</taxon>
        <taxon>Spermatophyta</taxon>
        <taxon>Magnoliopsida</taxon>
        <taxon>eudicotyledons</taxon>
        <taxon>Gunneridae</taxon>
        <taxon>Pentapetalae</taxon>
        <taxon>rosids</taxon>
        <taxon>malvids</taxon>
        <taxon>Sapindales</taxon>
        <taxon>Anacardiaceae</taxon>
        <taxon>Pistacia</taxon>
    </lineage>
</organism>
<evidence type="ECO:0000313" key="1">
    <source>
        <dbReference type="EMBL" id="KAJ0086554.1"/>
    </source>
</evidence>
<gene>
    <name evidence="1" type="ORF">Patl1_07513</name>
</gene>
<accession>A0ACC1AIR2</accession>
<reference evidence="2" key="1">
    <citation type="journal article" date="2023" name="G3 (Bethesda)">
        <title>Genome assembly and association tests identify interacting loci associated with vigor, precocity, and sex in interspecific pistachio rootstocks.</title>
        <authorList>
            <person name="Palmer W."/>
            <person name="Jacygrad E."/>
            <person name="Sagayaradj S."/>
            <person name="Cavanaugh K."/>
            <person name="Han R."/>
            <person name="Bertier L."/>
            <person name="Beede B."/>
            <person name="Kafkas S."/>
            <person name="Golino D."/>
            <person name="Preece J."/>
            <person name="Michelmore R."/>
        </authorList>
    </citation>
    <scope>NUCLEOTIDE SEQUENCE [LARGE SCALE GENOMIC DNA]</scope>
</reference>
<protein>
    <submittedName>
        <fullName evidence="1">Uncharacterized protein</fullName>
    </submittedName>
</protein>